<dbReference type="GO" id="GO:0051301">
    <property type="term" value="P:cell division"/>
    <property type="evidence" value="ECO:0007669"/>
    <property type="project" value="UniProtKB-KW"/>
</dbReference>
<dbReference type="Pfam" id="PF02984">
    <property type="entry name" value="Cyclin_C"/>
    <property type="match status" value="1"/>
</dbReference>
<gene>
    <name evidence="11" type="ORF">Lalb_Chr24g0400741</name>
</gene>
<evidence type="ECO:0000259" key="9">
    <source>
        <dbReference type="SMART" id="SM00385"/>
    </source>
</evidence>
<dbReference type="SMART" id="SM00385">
    <property type="entry name" value="CYCLIN"/>
    <property type="match status" value="1"/>
</dbReference>
<keyword evidence="6" id="KW-0195">Cyclin</keyword>
<feature type="domain" description="Cyclin C-terminal" evidence="10">
    <location>
        <begin position="40"/>
        <end position="157"/>
    </location>
</feature>
<evidence type="ECO:0000256" key="5">
    <source>
        <dbReference type="ARBA" id="ARBA00022776"/>
    </source>
</evidence>
<evidence type="ECO:0000256" key="2">
    <source>
        <dbReference type="ARBA" id="ARBA00006955"/>
    </source>
</evidence>
<dbReference type="EMBL" id="WOCE01000024">
    <property type="protein sequence ID" value="KAE9586336.1"/>
    <property type="molecule type" value="Genomic_DNA"/>
</dbReference>
<name>A0A6A4MRZ1_LUPAL</name>
<dbReference type="CDD" id="cd20511">
    <property type="entry name" value="CYCLIN_AtCycB-like_rpt2"/>
    <property type="match status" value="1"/>
</dbReference>
<dbReference type="InterPro" id="IPR013763">
    <property type="entry name" value="Cyclin-like_dom"/>
</dbReference>
<evidence type="ECO:0000313" key="12">
    <source>
        <dbReference type="Proteomes" id="UP000447434"/>
    </source>
</evidence>
<comment type="similarity">
    <text evidence="2">Belongs to the cyclin family. Cyclin AB subfamily.</text>
</comment>
<dbReference type="Proteomes" id="UP000447434">
    <property type="component" value="Chromosome 24"/>
</dbReference>
<sequence length="161" mass="18289">MLMASNNDFVCLSDSAFTHEQILVVEKIILGKLEWTLTMPTPYVFLVRFIKASVSDQDMENMAHFLSELGMMHYETLMYCPSMVAASAVFAARCTLNKTPIWNETLKLHTGYSEEQLIDCDKLLASFHSTIGDEKHKVLYRKHSDPQRGAVDVLSRAKNLI</sequence>
<dbReference type="SUPFAM" id="SSF47954">
    <property type="entry name" value="Cyclin-like"/>
    <property type="match status" value="2"/>
</dbReference>
<dbReference type="PANTHER" id="PTHR10177">
    <property type="entry name" value="CYCLINS"/>
    <property type="match status" value="1"/>
</dbReference>
<evidence type="ECO:0000256" key="4">
    <source>
        <dbReference type="ARBA" id="ARBA00022618"/>
    </source>
</evidence>
<proteinExistence type="inferred from homology"/>
<feature type="domain" description="Cyclin-like" evidence="9">
    <location>
        <begin position="44"/>
        <end position="126"/>
    </location>
</feature>
<dbReference type="FunFam" id="1.10.472.10:FF:000032">
    <property type="entry name" value="G2/mitotic-specific cyclin-1"/>
    <property type="match status" value="1"/>
</dbReference>
<dbReference type="InterPro" id="IPR036915">
    <property type="entry name" value="Cyclin-like_sf"/>
</dbReference>
<keyword evidence="5" id="KW-0498">Mitosis</keyword>
<evidence type="ECO:0000259" key="10">
    <source>
        <dbReference type="SMART" id="SM01332"/>
    </source>
</evidence>
<organism evidence="11 12">
    <name type="scientific">Lupinus albus</name>
    <name type="common">White lupine</name>
    <name type="synonym">Lupinus termis</name>
    <dbReference type="NCBI Taxonomy" id="3870"/>
    <lineage>
        <taxon>Eukaryota</taxon>
        <taxon>Viridiplantae</taxon>
        <taxon>Streptophyta</taxon>
        <taxon>Embryophyta</taxon>
        <taxon>Tracheophyta</taxon>
        <taxon>Spermatophyta</taxon>
        <taxon>Magnoliopsida</taxon>
        <taxon>eudicotyledons</taxon>
        <taxon>Gunneridae</taxon>
        <taxon>Pentapetalae</taxon>
        <taxon>rosids</taxon>
        <taxon>fabids</taxon>
        <taxon>Fabales</taxon>
        <taxon>Fabaceae</taxon>
        <taxon>Papilionoideae</taxon>
        <taxon>50 kb inversion clade</taxon>
        <taxon>genistoids sensu lato</taxon>
        <taxon>core genistoids</taxon>
        <taxon>Genisteae</taxon>
        <taxon>Lupinus</taxon>
    </lineage>
</organism>
<dbReference type="Gene3D" id="1.10.472.10">
    <property type="entry name" value="Cyclin-like"/>
    <property type="match status" value="1"/>
</dbReference>
<reference evidence="12" key="1">
    <citation type="journal article" date="2020" name="Nat. Commun.">
        <title>Genome sequence of the cluster root forming white lupin.</title>
        <authorList>
            <person name="Hufnagel B."/>
            <person name="Marques A."/>
            <person name="Soriano A."/>
            <person name="Marques L."/>
            <person name="Divol F."/>
            <person name="Doumas P."/>
            <person name="Sallet E."/>
            <person name="Mancinotti D."/>
            <person name="Carrere S."/>
            <person name="Marande W."/>
            <person name="Arribat S."/>
            <person name="Keller J."/>
            <person name="Huneau C."/>
            <person name="Blein T."/>
            <person name="Aime D."/>
            <person name="Laguerre M."/>
            <person name="Taylor J."/>
            <person name="Schubert V."/>
            <person name="Nelson M."/>
            <person name="Geu-Flores F."/>
            <person name="Crespi M."/>
            <person name="Gallardo-Guerrero K."/>
            <person name="Delaux P.-M."/>
            <person name="Salse J."/>
            <person name="Berges H."/>
            <person name="Guyot R."/>
            <person name="Gouzy J."/>
            <person name="Peret B."/>
        </authorList>
    </citation>
    <scope>NUCLEOTIDE SEQUENCE [LARGE SCALE GENOMIC DNA]</scope>
    <source>
        <strain evidence="12">cv. Amiga</strain>
    </source>
</reference>
<comment type="function">
    <text evidence="1">Essential for the control of the cell cycle at the G2/M (mitosis) transition.</text>
</comment>
<comment type="subunit">
    <text evidence="3">Interacts with the CDC2 protein kinase to form a serine/threonine kinase holoenzyme complex also known as maturation promoting factor (MPF). The cyclin subunit imparts substrate specificity to the complex.</text>
</comment>
<evidence type="ECO:0000256" key="6">
    <source>
        <dbReference type="ARBA" id="ARBA00023127"/>
    </source>
</evidence>
<dbReference type="InterPro" id="IPR039361">
    <property type="entry name" value="Cyclin"/>
</dbReference>
<evidence type="ECO:0000313" key="11">
    <source>
        <dbReference type="EMBL" id="KAE9586336.1"/>
    </source>
</evidence>
<accession>A0A6A4MRZ1</accession>
<evidence type="ECO:0000256" key="7">
    <source>
        <dbReference type="ARBA" id="ARBA00023306"/>
    </source>
</evidence>
<comment type="caution">
    <text evidence="11">The sequence shown here is derived from an EMBL/GenBank/DDBJ whole genome shotgun (WGS) entry which is preliminary data.</text>
</comment>
<keyword evidence="7" id="KW-0131">Cell cycle</keyword>
<keyword evidence="4" id="KW-0132">Cell division</keyword>
<dbReference type="AlphaFoldDB" id="A0A6A4MRZ1"/>
<dbReference type="SMART" id="SM01332">
    <property type="entry name" value="Cyclin_C"/>
    <property type="match status" value="1"/>
</dbReference>
<evidence type="ECO:0000256" key="3">
    <source>
        <dbReference type="ARBA" id="ARBA00011177"/>
    </source>
</evidence>
<evidence type="ECO:0000256" key="1">
    <source>
        <dbReference type="ARBA" id="ARBA00003222"/>
    </source>
</evidence>
<dbReference type="GO" id="GO:0010332">
    <property type="term" value="P:response to gamma radiation"/>
    <property type="evidence" value="ECO:0007669"/>
    <property type="project" value="UniProtKB-ARBA"/>
</dbReference>
<evidence type="ECO:0000256" key="8">
    <source>
        <dbReference type="ARBA" id="ARBA00032263"/>
    </source>
</evidence>
<dbReference type="OrthoDB" id="5590282at2759"/>
<dbReference type="InterPro" id="IPR004367">
    <property type="entry name" value="Cyclin_C-dom"/>
</dbReference>
<keyword evidence="12" id="KW-1185">Reference proteome</keyword>
<protein>
    <recommendedName>
        <fullName evidence="8">B-like cyclin</fullName>
    </recommendedName>
</protein>